<accession>A0A1C7P967</accession>
<dbReference type="InterPro" id="IPR036513">
    <property type="entry name" value="STAS_dom_sf"/>
</dbReference>
<feature type="transmembrane region" description="Helical" evidence="5">
    <location>
        <begin position="122"/>
        <end position="141"/>
    </location>
</feature>
<reference evidence="8" key="1">
    <citation type="submission" date="2016-09" db="EMBL/GenBank/DDBJ databases">
        <authorList>
            <person name="Koehorst J."/>
        </authorList>
    </citation>
    <scope>NUCLEOTIDE SEQUENCE [LARGE SCALE GENOMIC DNA]</scope>
</reference>
<name>A0A1C7P967_9BACT</name>
<evidence type="ECO:0000313" key="8">
    <source>
        <dbReference type="Proteomes" id="UP000176204"/>
    </source>
</evidence>
<feature type="transmembrane region" description="Helical" evidence="5">
    <location>
        <begin position="415"/>
        <end position="445"/>
    </location>
</feature>
<dbReference type="Pfam" id="PF01740">
    <property type="entry name" value="STAS"/>
    <property type="match status" value="1"/>
</dbReference>
<feature type="transmembrane region" description="Helical" evidence="5">
    <location>
        <begin position="279"/>
        <end position="296"/>
    </location>
</feature>
<dbReference type="RefSeq" id="WP_067777890.1">
    <property type="nucleotide sequence ID" value="NZ_LIGX01000041.1"/>
</dbReference>
<dbReference type="OrthoDB" id="9771198at2"/>
<feature type="transmembrane region" description="Helical" evidence="5">
    <location>
        <begin position="153"/>
        <end position="171"/>
    </location>
</feature>
<evidence type="ECO:0000256" key="3">
    <source>
        <dbReference type="ARBA" id="ARBA00022989"/>
    </source>
</evidence>
<dbReference type="EMBL" id="LT629973">
    <property type="protein sequence ID" value="SEH94306.1"/>
    <property type="molecule type" value="Genomic_DNA"/>
</dbReference>
<dbReference type="GO" id="GO:0055085">
    <property type="term" value="P:transmembrane transport"/>
    <property type="evidence" value="ECO:0007669"/>
    <property type="project" value="InterPro"/>
</dbReference>
<feature type="transmembrane region" description="Helical" evidence="5">
    <location>
        <begin position="200"/>
        <end position="217"/>
    </location>
</feature>
<dbReference type="PROSITE" id="PS50801">
    <property type="entry name" value="STAS"/>
    <property type="match status" value="1"/>
</dbReference>
<dbReference type="STRING" id="1679444.PYTT_1936"/>
<feature type="transmembrane region" description="Helical" evidence="5">
    <location>
        <begin position="358"/>
        <end position="378"/>
    </location>
</feature>
<keyword evidence="3 5" id="KW-1133">Transmembrane helix</keyword>
<sequence>MRKISRFLPLIAKNIRHFFRQGKIDPLPARHTIPRYNLHRAGKDMRAAFDVALVGLPQGMAFAAMAGLAPVFGLMAATVGTFIAPLFTKCRLTVSGPSNATAFMLASFFLAHPDIPPEQKTILVPIIVFFAGLLCVTGAFMKATELLQYVSRSVLVGYITGAATLIIASQMRDIMGIDAPGGRTFFTMCDGIFSHLDSASWKPLSLGAATLALFFLMKKKCRALPALAIILIVMSTLNSLLDMEWCGRLFSDVSRLRDFNMSDLTCQPPVIFTDAIFDQLYLLFPIILGIAFLSTLEQTVMSKTISAKTGERLNLNQDTFAVGMANIASSFTTSLPCSASLTRSMLNYNSGASSRFSGMYCGILCLGIILILANAPLISSIPRSVLAALVLANAFTLFDKRALRICFRSTPGDGAVLIVTCLSALIMPLHTAIFIGVALSVSLFLRKASKPELVEYTMDEQGALTEIRSKADRVPQISIVHVEGDLFFGAAELFRNQVQRIADDPTLAVIILRLKNARNLDATSVWALEDLIRFTREHHRHIIISGASKSVYRVLKKSGVLETLQEGCKRGERNIYLYTPNNPNLSTRHALIRAQQLIGTKQADISIYFNPNVPKPA</sequence>
<evidence type="ECO:0000256" key="5">
    <source>
        <dbReference type="SAM" id="Phobius"/>
    </source>
</evidence>
<dbReference type="Proteomes" id="UP000176204">
    <property type="component" value="Chromosome I"/>
</dbReference>
<proteinExistence type="predicted"/>
<dbReference type="Pfam" id="PF00916">
    <property type="entry name" value="Sulfate_transp"/>
    <property type="match status" value="1"/>
</dbReference>
<gene>
    <name evidence="7" type="ORF">PYTT_1936</name>
</gene>
<evidence type="ECO:0000313" key="7">
    <source>
        <dbReference type="EMBL" id="SEH94306.1"/>
    </source>
</evidence>
<evidence type="ECO:0000256" key="1">
    <source>
        <dbReference type="ARBA" id="ARBA00004141"/>
    </source>
</evidence>
<keyword evidence="2 5" id="KW-0812">Transmembrane</keyword>
<dbReference type="AlphaFoldDB" id="A0A1C7P967"/>
<keyword evidence="4 5" id="KW-0472">Membrane</keyword>
<dbReference type="InterPro" id="IPR011547">
    <property type="entry name" value="SLC26A/SulP_dom"/>
</dbReference>
<dbReference type="PANTHER" id="PTHR11814">
    <property type="entry name" value="SULFATE TRANSPORTER"/>
    <property type="match status" value="1"/>
</dbReference>
<evidence type="ECO:0000256" key="2">
    <source>
        <dbReference type="ARBA" id="ARBA00022692"/>
    </source>
</evidence>
<dbReference type="CDD" id="cd07042">
    <property type="entry name" value="STAS_SulP_like_sulfate_transporter"/>
    <property type="match status" value="1"/>
</dbReference>
<dbReference type="GO" id="GO:0016020">
    <property type="term" value="C:membrane"/>
    <property type="evidence" value="ECO:0007669"/>
    <property type="project" value="UniProtKB-SubCell"/>
</dbReference>
<feature type="transmembrane region" description="Helical" evidence="5">
    <location>
        <begin position="90"/>
        <end position="110"/>
    </location>
</feature>
<dbReference type="InterPro" id="IPR002645">
    <property type="entry name" value="STAS_dom"/>
</dbReference>
<dbReference type="SUPFAM" id="SSF52091">
    <property type="entry name" value="SpoIIaa-like"/>
    <property type="match status" value="1"/>
</dbReference>
<feature type="domain" description="STAS" evidence="6">
    <location>
        <begin position="467"/>
        <end position="564"/>
    </location>
</feature>
<protein>
    <submittedName>
        <fullName evidence="7">Sulfate permease family</fullName>
    </submittedName>
</protein>
<organism evidence="7 8">
    <name type="scientific">Akkermansia glycaniphila</name>
    <dbReference type="NCBI Taxonomy" id="1679444"/>
    <lineage>
        <taxon>Bacteria</taxon>
        <taxon>Pseudomonadati</taxon>
        <taxon>Verrucomicrobiota</taxon>
        <taxon>Verrucomicrobiia</taxon>
        <taxon>Verrucomicrobiales</taxon>
        <taxon>Akkermansiaceae</taxon>
        <taxon>Akkermansia</taxon>
    </lineage>
</organism>
<dbReference type="InterPro" id="IPR001902">
    <property type="entry name" value="SLC26A/SulP_fam"/>
</dbReference>
<evidence type="ECO:0000256" key="4">
    <source>
        <dbReference type="ARBA" id="ARBA00023136"/>
    </source>
</evidence>
<dbReference type="PATRIC" id="fig|1679444.3.peg.1913"/>
<keyword evidence="8" id="KW-1185">Reference proteome</keyword>
<comment type="subcellular location">
    <subcellularLocation>
        <location evidence="1">Membrane</location>
        <topology evidence="1">Multi-pass membrane protein</topology>
    </subcellularLocation>
</comment>
<feature type="transmembrane region" description="Helical" evidence="5">
    <location>
        <begin position="224"/>
        <end position="241"/>
    </location>
</feature>
<feature type="transmembrane region" description="Helical" evidence="5">
    <location>
        <begin position="60"/>
        <end position="83"/>
    </location>
</feature>
<dbReference type="KEGG" id="agl:PYTT_1936"/>
<dbReference type="Gene3D" id="3.30.750.24">
    <property type="entry name" value="STAS domain"/>
    <property type="match status" value="1"/>
</dbReference>
<evidence type="ECO:0000259" key="6">
    <source>
        <dbReference type="PROSITE" id="PS50801"/>
    </source>
</evidence>